<evidence type="ECO:0000256" key="6">
    <source>
        <dbReference type="ARBA" id="ARBA00023004"/>
    </source>
</evidence>
<dbReference type="PANTHER" id="PTHR22960:SF28">
    <property type="entry name" value="GTP 3',8-CYCLASE"/>
    <property type="match status" value="1"/>
</dbReference>
<feature type="binding site" evidence="12">
    <location>
        <position position="121"/>
    </location>
    <ligand>
        <name>S-adenosyl-L-methionine</name>
        <dbReference type="ChEBI" id="CHEBI:59789"/>
    </ligand>
</feature>
<dbReference type="Gene3D" id="3.20.20.70">
    <property type="entry name" value="Aldolase class I"/>
    <property type="match status" value="1"/>
</dbReference>
<feature type="binding site" evidence="12">
    <location>
        <position position="16"/>
    </location>
    <ligand>
        <name>GTP</name>
        <dbReference type="ChEBI" id="CHEBI:37565"/>
    </ligand>
</feature>
<dbReference type="HAMAP" id="MF_01225_B">
    <property type="entry name" value="MoaA_B"/>
    <property type="match status" value="1"/>
</dbReference>
<name>A0A516V5K4_9GAMM</name>
<evidence type="ECO:0000256" key="1">
    <source>
        <dbReference type="ARBA" id="ARBA00012167"/>
    </source>
</evidence>
<dbReference type="GO" id="GO:0005525">
    <property type="term" value="F:GTP binding"/>
    <property type="evidence" value="ECO:0007669"/>
    <property type="project" value="UniProtKB-UniRule"/>
</dbReference>
<dbReference type="SFLD" id="SFLDG01386">
    <property type="entry name" value="main_SPASM_domain-containing"/>
    <property type="match status" value="1"/>
</dbReference>
<dbReference type="EC" id="4.1.99.22" evidence="1 12"/>
<dbReference type="EMBL" id="CP041742">
    <property type="protein sequence ID" value="QDQ73771.1"/>
    <property type="molecule type" value="Genomic_DNA"/>
</dbReference>
<feature type="binding site" evidence="12">
    <location>
        <begin position="260"/>
        <end position="262"/>
    </location>
    <ligand>
        <name>GTP</name>
        <dbReference type="ChEBI" id="CHEBI:37565"/>
    </ligand>
</feature>
<dbReference type="InterPro" id="IPR058240">
    <property type="entry name" value="rSAM_sf"/>
</dbReference>
<sequence>MAMLADRFGRSFPYLRLSLLEACNFRCGYCLPDGHHAAHGQPSLLSLPEIERLLRAFAALGMRKLRLTGGEPTLRKDLVDVIALAASVPEIEKIAMTTNGVLLRRQVRDWRAAGLTALNVSVDSLDRERFAAITGHDRLDDILAGVEDALGLGFDAVKLNAVLLRGLNDEQLPAWLDYLRERDIAIRFIELMQTGDNRDYFERHHVRAEALQSQLEAAGWRAQPRAADAGPAIEYAHPDYAGRIGVIAPYARDFCASCNRLRVTAKGDLRLCLFGEIGIPLRPLLQDDSQHELLCATISRQLGIKRDAHRLHQGQTGLVPHLASIGG</sequence>
<dbReference type="InterPro" id="IPR040064">
    <property type="entry name" value="MoaA-like"/>
</dbReference>
<dbReference type="GO" id="GO:0061799">
    <property type="term" value="F:cyclic pyranopterin monophosphate synthase activity"/>
    <property type="evidence" value="ECO:0007669"/>
    <property type="project" value="TreeGrafter"/>
</dbReference>
<dbReference type="Pfam" id="PF04055">
    <property type="entry name" value="Radical_SAM"/>
    <property type="match status" value="1"/>
</dbReference>
<feature type="binding site" evidence="12">
    <location>
        <position position="27"/>
    </location>
    <ligand>
        <name>[4Fe-4S] cluster</name>
        <dbReference type="ChEBI" id="CHEBI:49883"/>
        <label>1</label>
        <note>4Fe-4S-S-AdoMet</note>
    </ligand>
</feature>
<evidence type="ECO:0000256" key="4">
    <source>
        <dbReference type="ARBA" id="ARBA00022723"/>
    </source>
</evidence>
<keyword evidence="8 12" id="KW-0342">GTP-binding</keyword>
<evidence type="ECO:0000256" key="7">
    <source>
        <dbReference type="ARBA" id="ARBA00023014"/>
    </source>
</evidence>
<evidence type="ECO:0000256" key="9">
    <source>
        <dbReference type="ARBA" id="ARBA00023150"/>
    </source>
</evidence>
<comment type="catalytic activity">
    <reaction evidence="11 12">
        <text>GTP + AH2 + S-adenosyl-L-methionine = (8S)-3',8-cyclo-7,8-dihydroguanosine 5'-triphosphate + 5'-deoxyadenosine + L-methionine + A + H(+)</text>
        <dbReference type="Rhea" id="RHEA:49576"/>
        <dbReference type="ChEBI" id="CHEBI:13193"/>
        <dbReference type="ChEBI" id="CHEBI:15378"/>
        <dbReference type="ChEBI" id="CHEBI:17319"/>
        <dbReference type="ChEBI" id="CHEBI:17499"/>
        <dbReference type="ChEBI" id="CHEBI:37565"/>
        <dbReference type="ChEBI" id="CHEBI:57844"/>
        <dbReference type="ChEBI" id="CHEBI:59789"/>
        <dbReference type="ChEBI" id="CHEBI:131766"/>
        <dbReference type="EC" id="4.1.99.22"/>
    </reaction>
</comment>
<evidence type="ECO:0000256" key="3">
    <source>
        <dbReference type="ARBA" id="ARBA00022691"/>
    </source>
</evidence>
<comment type="subunit">
    <text evidence="12">Monomer and homodimer.</text>
</comment>
<dbReference type="InterPro" id="IPR050105">
    <property type="entry name" value="MoCo_biosynth_MoaA/MoaC"/>
</dbReference>
<dbReference type="InterPro" id="IPR013483">
    <property type="entry name" value="MoaA"/>
</dbReference>
<keyword evidence="2 12" id="KW-0004">4Fe-4S</keyword>
<feature type="binding site" evidence="12">
    <location>
        <position position="70"/>
    </location>
    <ligand>
        <name>S-adenosyl-L-methionine</name>
        <dbReference type="ChEBI" id="CHEBI:59789"/>
    </ligand>
</feature>
<dbReference type="PANTHER" id="PTHR22960">
    <property type="entry name" value="MOLYBDOPTERIN COFACTOR SYNTHESIS PROTEIN A"/>
    <property type="match status" value="1"/>
</dbReference>
<dbReference type="CDD" id="cd01335">
    <property type="entry name" value="Radical_SAM"/>
    <property type="match status" value="1"/>
</dbReference>
<accession>A0A516V5K4</accession>
<dbReference type="SUPFAM" id="SSF102114">
    <property type="entry name" value="Radical SAM enzymes"/>
    <property type="match status" value="1"/>
</dbReference>
<dbReference type="InterPro" id="IPR007197">
    <property type="entry name" value="rSAM"/>
</dbReference>
<evidence type="ECO:0000313" key="14">
    <source>
        <dbReference type="EMBL" id="QDQ73771.1"/>
    </source>
</evidence>
<dbReference type="Pfam" id="PF06463">
    <property type="entry name" value="Mob_synth_C"/>
    <property type="match status" value="1"/>
</dbReference>
<feature type="domain" description="Radical SAM core" evidence="13">
    <location>
        <begin position="7"/>
        <end position="232"/>
    </location>
</feature>
<dbReference type="GO" id="GO:0046872">
    <property type="term" value="F:metal ion binding"/>
    <property type="evidence" value="ECO:0007669"/>
    <property type="project" value="UniProtKB-KW"/>
</dbReference>
<feature type="binding site" evidence="12">
    <location>
        <position position="272"/>
    </location>
    <ligand>
        <name>[4Fe-4S] cluster</name>
        <dbReference type="ChEBI" id="CHEBI:49883"/>
        <label>2</label>
        <note>4Fe-4S-substrate</note>
    </ligand>
</feature>
<evidence type="ECO:0000259" key="13">
    <source>
        <dbReference type="PROSITE" id="PS51918"/>
    </source>
</evidence>
<keyword evidence="10 12" id="KW-0456">Lyase</keyword>
<feature type="binding site" evidence="12">
    <location>
        <position position="158"/>
    </location>
    <ligand>
        <name>GTP</name>
        <dbReference type="ChEBI" id="CHEBI:37565"/>
    </ligand>
</feature>
<comment type="similarity">
    <text evidence="12">Belongs to the radical SAM superfamily. MoaA family.</text>
</comment>
<keyword evidence="4 12" id="KW-0479">Metal-binding</keyword>
<dbReference type="GO" id="GO:0061798">
    <property type="term" value="F:GTP 3',8'-cyclase activity"/>
    <property type="evidence" value="ECO:0007669"/>
    <property type="project" value="UniProtKB-UniRule"/>
</dbReference>
<feature type="binding site" evidence="12">
    <location>
        <position position="255"/>
    </location>
    <ligand>
        <name>[4Fe-4S] cluster</name>
        <dbReference type="ChEBI" id="CHEBI:49883"/>
        <label>2</label>
        <note>4Fe-4S-substrate</note>
    </ligand>
</feature>
<evidence type="ECO:0000256" key="2">
    <source>
        <dbReference type="ARBA" id="ARBA00022485"/>
    </source>
</evidence>
<evidence type="ECO:0000256" key="12">
    <source>
        <dbReference type="HAMAP-Rule" id="MF_01225"/>
    </source>
</evidence>
<comment type="pathway">
    <text evidence="12">Cofactor biosynthesis; molybdopterin biosynthesis.</text>
</comment>
<dbReference type="Proteomes" id="UP000315891">
    <property type="component" value="Chromosome"/>
</dbReference>
<keyword evidence="5 12" id="KW-0547">Nucleotide-binding</keyword>
<dbReference type="RefSeq" id="WP_143879283.1">
    <property type="nucleotide sequence ID" value="NZ_BAABLZ010000001.1"/>
</dbReference>
<dbReference type="InterPro" id="IPR010505">
    <property type="entry name" value="MoaA_twitch"/>
</dbReference>
<dbReference type="GO" id="GO:1904047">
    <property type="term" value="F:S-adenosyl-L-methionine binding"/>
    <property type="evidence" value="ECO:0007669"/>
    <property type="project" value="UniProtKB-UniRule"/>
</dbReference>
<evidence type="ECO:0000256" key="8">
    <source>
        <dbReference type="ARBA" id="ARBA00023134"/>
    </source>
</evidence>
<keyword evidence="6 12" id="KW-0408">Iron</keyword>
<dbReference type="PROSITE" id="PS51918">
    <property type="entry name" value="RADICAL_SAM"/>
    <property type="match status" value="1"/>
</dbReference>
<proteinExistence type="inferred from homology"/>
<dbReference type="UniPathway" id="UPA00344"/>
<protein>
    <recommendedName>
        <fullName evidence="1 12">GTP 3',8-cyclase</fullName>
        <ecNumber evidence="1 12">4.1.99.22</ecNumber>
    </recommendedName>
    <alternativeName>
        <fullName evidence="12">Molybdenum cofactor biosynthesis protein A</fullName>
    </alternativeName>
</protein>
<dbReference type="SFLD" id="SFLDG01383">
    <property type="entry name" value="cyclic_pyranopterin_phosphate"/>
    <property type="match status" value="1"/>
</dbReference>
<reference evidence="14 15" key="1">
    <citation type="submission" date="2019-07" db="EMBL/GenBank/DDBJ databases">
        <title>Lysobacter weifangensis sp. nov., isolated from bensulfuron-methyl contaminated farmland soil.</title>
        <authorList>
            <person name="Zhao H."/>
        </authorList>
    </citation>
    <scope>NUCLEOTIDE SEQUENCE [LARGE SCALE GENOMIC DNA]</scope>
    <source>
        <strain evidence="14 15">CC-Bw-6</strain>
    </source>
</reference>
<dbReference type="AlphaFoldDB" id="A0A516V5K4"/>
<dbReference type="SFLD" id="SFLDS00029">
    <property type="entry name" value="Radical_SAM"/>
    <property type="match status" value="1"/>
</dbReference>
<comment type="cofactor">
    <cofactor evidence="12">
        <name>[4Fe-4S] cluster</name>
        <dbReference type="ChEBI" id="CHEBI:49883"/>
    </cofactor>
    <text evidence="12">Binds 2 [4Fe-4S] clusters. Binds 1 [4Fe-4S] cluster coordinated with 3 cysteines and an exchangeable S-adenosyl-L-methionine and 1 [4Fe-4S] cluster coordinated with 3 cysteines and the GTP-derived substrate.</text>
</comment>
<feature type="binding site" evidence="12">
    <location>
        <position position="29"/>
    </location>
    <ligand>
        <name>S-adenosyl-L-methionine</name>
        <dbReference type="ChEBI" id="CHEBI:59789"/>
    </ligand>
</feature>
<dbReference type="SFLD" id="SFLDG01067">
    <property type="entry name" value="SPASM/twitch_domain_containing"/>
    <property type="match status" value="1"/>
</dbReference>
<keyword evidence="9 12" id="KW-0501">Molybdenum cofactor biosynthesis</keyword>
<evidence type="ECO:0000256" key="5">
    <source>
        <dbReference type="ARBA" id="ARBA00022741"/>
    </source>
</evidence>
<dbReference type="GO" id="GO:0006777">
    <property type="term" value="P:Mo-molybdopterin cofactor biosynthetic process"/>
    <property type="evidence" value="ECO:0007669"/>
    <property type="project" value="UniProtKB-UniRule"/>
</dbReference>
<feature type="binding site" evidence="12">
    <location>
        <position position="97"/>
    </location>
    <ligand>
        <name>GTP</name>
        <dbReference type="ChEBI" id="CHEBI:37565"/>
    </ligand>
</feature>
<dbReference type="PROSITE" id="PS01305">
    <property type="entry name" value="MOAA_NIFB_PQQE"/>
    <property type="match status" value="1"/>
</dbReference>
<dbReference type="InterPro" id="IPR006638">
    <property type="entry name" value="Elp3/MiaA/NifB-like_rSAM"/>
</dbReference>
<evidence type="ECO:0000313" key="15">
    <source>
        <dbReference type="Proteomes" id="UP000315891"/>
    </source>
</evidence>
<evidence type="ECO:0000256" key="10">
    <source>
        <dbReference type="ARBA" id="ARBA00023239"/>
    </source>
</evidence>
<keyword evidence="7 12" id="KW-0411">Iron-sulfur</keyword>
<organism evidence="14 15">
    <name type="scientific">Pseudoluteimonas lycopersici</name>
    <dbReference type="NCBI Taxonomy" id="1324796"/>
    <lineage>
        <taxon>Bacteria</taxon>
        <taxon>Pseudomonadati</taxon>
        <taxon>Pseudomonadota</taxon>
        <taxon>Gammaproteobacteria</taxon>
        <taxon>Lysobacterales</taxon>
        <taxon>Lysobacteraceae</taxon>
        <taxon>Pseudoluteimonas</taxon>
    </lineage>
</organism>
<comment type="function">
    <text evidence="12">Catalyzes the cyclization of GTP to (8S)-3',8-cyclo-7,8-dihydroguanosine 5'-triphosphate.</text>
</comment>
<feature type="binding site" evidence="12">
    <location>
        <position position="258"/>
    </location>
    <ligand>
        <name>[4Fe-4S] cluster</name>
        <dbReference type="ChEBI" id="CHEBI:49883"/>
        <label>2</label>
        <note>4Fe-4S-substrate</note>
    </ligand>
</feature>
<feature type="binding site" evidence="12">
    <location>
        <position position="66"/>
    </location>
    <ligand>
        <name>GTP</name>
        <dbReference type="ChEBI" id="CHEBI:37565"/>
    </ligand>
</feature>
<dbReference type="OrthoDB" id="9763993at2"/>
<dbReference type="GO" id="GO:0051539">
    <property type="term" value="F:4 iron, 4 sulfur cluster binding"/>
    <property type="evidence" value="ECO:0007669"/>
    <property type="project" value="UniProtKB-UniRule"/>
</dbReference>
<gene>
    <name evidence="12 14" type="primary">moaA</name>
    <name evidence="14" type="ORF">FNZ56_07735</name>
</gene>
<dbReference type="InterPro" id="IPR000385">
    <property type="entry name" value="MoaA_NifB_PqqE_Fe-S-bd_CS"/>
</dbReference>
<dbReference type="NCBIfam" id="TIGR02666">
    <property type="entry name" value="moaA"/>
    <property type="match status" value="1"/>
</dbReference>
<evidence type="ECO:0000256" key="11">
    <source>
        <dbReference type="ARBA" id="ARBA00048697"/>
    </source>
</evidence>
<keyword evidence="15" id="KW-1185">Reference proteome</keyword>
<dbReference type="InterPro" id="IPR013785">
    <property type="entry name" value="Aldolase_TIM"/>
</dbReference>
<feature type="binding site" evidence="12">
    <location>
        <position position="192"/>
    </location>
    <ligand>
        <name>S-adenosyl-L-methionine</name>
        <dbReference type="ChEBI" id="CHEBI:59789"/>
    </ligand>
</feature>
<dbReference type="SMART" id="SM00729">
    <property type="entry name" value="Elp3"/>
    <property type="match status" value="1"/>
</dbReference>
<keyword evidence="3 12" id="KW-0949">S-adenosyl-L-methionine</keyword>
<feature type="binding site" evidence="12">
    <location>
        <position position="30"/>
    </location>
    <ligand>
        <name>[4Fe-4S] cluster</name>
        <dbReference type="ChEBI" id="CHEBI:49883"/>
        <label>1</label>
        <note>4Fe-4S-S-AdoMet</note>
    </ligand>
</feature>
<feature type="binding site" evidence="12">
    <location>
        <position position="23"/>
    </location>
    <ligand>
        <name>[4Fe-4S] cluster</name>
        <dbReference type="ChEBI" id="CHEBI:49883"/>
        <label>1</label>
        <note>4Fe-4S-S-AdoMet</note>
    </ligand>
</feature>
<dbReference type="CDD" id="cd21117">
    <property type="entry name" value="Twitch_MoaA"/>
    <property type="match status" value="1"/>
</dbReference>